<keyword evidence="2" id="KW-0812">Transmembrane</keyword>
<dbReference type="Pfam" id="PF01544">
    <property type="entry name" value="CorA"/>
    <property type="match status" value="1"/>
</dbReference>
<comment type="caution">
    <text evidence="3">The sequence shown here is derived from an EMBL/GenBank/DDBJ whole genome shotgun (WGS) entry which is preliminary data.</text>
</comment>
<evidence type="ECO:0000256" key="2">
    <source>
        <dbReference type="SAM" id="Phobius"/>
    </source>
</evidence>
<dbReference type="GO" id="GO:0016020">
    <property type="term" value="C:membrane"/>
    <property type="evidence" value="ECO:0007669"/>
    <property type="project" value="InterPro"/>
</dbReference>
<feature type="compositionally biased region" description="Low complexity" evidence="1">
    <location>
        <begin position="230"/>
        <end position="241"/>
    </location>
</feature>
<feature type="compositionally biased region" description="Basic residues" evidence="1">
    <location>
        <begin position="442"/>
        <end position="452"/>
    </location>
</feature>
<dbReference type="GO" id="GO:0015095">
    <property type="term" value="F:magnesium ion transmembrane transporter activity"/>
    <property type="evidence" value="ECO:0007669"/>
    <property type="project" value="InterPro"/>
</dbReference>
<dbReference type="InterPro" id="IPR044089">
    <property type="entry name" value="Alr1-like"/>
</dbReference>
<dbReference type="InterPro" id="IPR002523">
    <property type="entry name" value="MgTranspt_CorA/ZnTranspt_ZntB"/>
</dbReference>
<keyword evidence="2" id="KW-0472">Membrane</keyword>
<dbReference type="PANTHER" id="PTHR21535:SF90">
    <property type="entry name" value="CORA METAL ION TRANSPORTER"/>
    <property type="match status" value="1"/>
</dbReference>
<feature type="transmembrane region" description="Helical" evidence="2">
    <location>
        <begin position="627"/>
        <end position="649"/>
    </location>
</feature>
<feature type="compositionally biased region" description="Polar residues" evidence="1">
    <location>
        <begin position="248"/>
        <end position="262"/>
    </location>
</feature>
<dbReference type="Gene3D" id="1.20.58.340">
    <property type="entry name" value="Magnesium transport protein CorA, transmembrane region"/>
    <property type="match status" value="2"/>
</dbReference>
<dbReference type="CDD" id="cd12829">
    <property type="entry name" value="Alr1p-like"/>
    <property type="match status" value="1"/>
</dbReference>
<sequence length="683" mass="76576">MAEPIHSFLNAQAAQDTHSAHSTPISRAESPPLDPAEDSDGGHSDIYRGSEPHYSPRPSPSSSTIASSSSSSSWGRLRGFAQVVSALENALSRWGGSSSSSSTSSQSSIATASRSQSKKRRRRRGYISSVYSLQSELDFAARLSLVKARAESRHIPRHFDLYLPPTPHGPFRTTSSKSLNEVLSELEAYLRKARRSRKGKDRNETTPGIPEPTHHHFMLPEHTPAPSRPSSSTDLEALSSSRKGKLKASQQPARDGQASQLKQSPKAWFLDVASPTWEDMRSIGRLLHLHPLTLEDILQQEPREKLELFPKLGYSFISFRAFETRDLQEKVTQSNGDVDTLNDLDDNEGLLREANVYLIIFNEGLCIFHFTDISEHTARIRNRIISLGESINMSSAWIAHGLLDSIVDSFFPVLDDIENEVLSIEELVYNEQQEAQTEDKGHHSKRHILRPRKTPDMGQKPDQVSIDLEKHSSLSEKNSIIHFTSNYPRRTRFSLPRPPLSILQKRIVRAIKSRWRRSRNEKAAPPNTTSVNLKRIARTRRLVTSLTRLLASKADVVAQIQKRMLIGLGSPAEDVEVAIYMGDVQDHILTLQHALAHYERMLSQSYPIYLAQLRTLAGLTKMNTDKALIILTTVTVAVLSVQTLTAIFSMNINVPHNPREPGSPFTYFGIVANRRRGMALRNI</sequence>
<dbReference type="InterPro" id="IPR045861">
    <property type="entry name" value="CorA_cytoplasmic_dom"/>
</dbReference>
<feature type="compositionally biased region" description="Basic and acidic residues" evidence="1">
    <location>
        <begin position="40"/>
        <end position="51"/>
    </location>
</feature>
<dbReference type="AlphaFoldDB" id="A0AAW0E377"/>
<feature type="region of interest" description="Disordered" evidence="1">
    <location>
        <begin position="1"/>
        <end position="73"/>
    </location>
</feature>
<dbReference type="Gene3D" id="3.30.460.20">
    <property type="entry name" value="CorA soluble domain-like"/>
    <property type="match status" value="1"/>
</dbReference>
<dbReference type="GO" id="GO:0010961">
    <property type="term" value="P:intracellular magnesium ion homeostasis"/>
    <property type="evidence" value="ECO:0007669"/>
    <property type="project" value="TreeGrafter"/>
</dbReference>
<dbReference type="PANTHER" id="PTHR21535">
    <property type="entry name" value="MAGNESIUM AND COBALT TRANSPORT PROTEIN/MITOCHONDRIAL IMPORT INNER MEMBRANE TRANSLOCASE SUBUNIT TIM8"/>
    <property type="match status" value="1"/>
</dbReference>
<feature type="compositionally biased region" description="Polar residues" evidence="1">
    <location>
        <begin position="9"/>
        <end position="25"/>
    </location>
</feature>
<keyword evidence="2" id="KW-1133">Transmembrane helix</keyword>
<feature type="compositionally biased region" description="Low complexity" evidence="1">
    <location>
        <begin position="60"/>
        <end position="73"/>
    </location>
</feature>
<organism evidence="3 4">
    <name type="scientific">Paramarasmius palmivorus</name>
    <dbReference type="NCBI Taxonomy" id="297713"/>
    <lineage>
        <taxon>Eukaryota</taxon>
        <taxon>Fungi</taxon>
        <taxon>Dikarya</taxon>
        <taxon>Basidiomycota</taxon>
        <taxon>Agaricomycotina</taxon>
        <taxon>Agaricomycetes</taxon>
        <taxon>Agaricomycetidae</taxon>
        <taxon>Agaricales</taxon>
        <taxon>Marasmiineae</taxon>
        <taxon>Marasmiaceae</taxon>
        <taxon>Paramarasmius</taxon>
    </lineage>
</organism>
<evidence type="ECO:0000313" key="4">
    <source>
        <dbReference type="Proteomes" id="UP001383192"/>
    </source>
</evidence>
<reference evidence="3 4" key="1">
    <citation type="submission" date="2024-01" db="EMBL/GenBank/DDBJ databases">
        <title>A draft genome for a cacao thread blight-causing isolate of Paramarasmius palmivorus.</title>
        <authorList>
            <person name="Baruah I.K."/>
            <person name="Bukari Y."/>
            <person name="Amoako-Attah I."/>
            <person name="Meinhardt L.W."/>
            <person name="Bailey B.A."/>
            <person name="Cohen S.P."/>
        </authorList>
    </citation>
    <scope>NUCLEOTIDE SEQUENCE [LARGE SCALE GENOMIC DNA]</scope>
    <source>
        <strain evidence="3 4">GH-12</strain>
    </source>
</reference>
<dbReference type="EMBL" id="JAYKXP010000004">
    <property type="protein sequence ID" value="KAK7059010.1"/>
    <property type="molecule type" value="Genomic_DNA"/>
</dbReference>
<accession>A0AAW0E377</accession>
<gene>
    <name evidence="3" type="ORF">VNI00_001634</name>
</gene>
<keyword evidence="4" id="KW-1185">Reference proteome</keyword>
<protein>
    <submittedName>
        <fullName evidence="3">Uncharacterized protein</fullName>
    </submittedName>
</protein>
<feature type="compositionally biased region" description="Basic residues" evidence="1">
    <location>
        <begin position="116"/>
        <end position="125"/>
    </location>
</feature>
<name>A0AAW0E377_9AGAR</name>
<feature type="region of interest" description="Disordered" evidence="1">
    <location>
        <begin position="193"/>
        <end position="262"/>
    </location>
</feature>
<proteinExistence type="predicted"/>
<feature type="region of interest" description="Disordered" evidence="1">
    <location>
        <begin position="433"/>
        <end position="462"/>
    </location>
</feature>
<dbReference type="SUPFAM" id="SSF143865">
    <property type="entry name" value="CorA soluble domain-like"/>
    <property type="match status" value="1"/>
</dbReference>
<dbReference type="Proteomes" id="UP001383192">
    <property type="component" value="Unassembled WGS sequence"/>
</dbReference>
<feature type="compositionally biased region" description="Low complexity" evidence="1">
    <location>
        <begin position="93"/>
        <end position="115"/>
    </location>
</feature>
<evidence type="ECO:0000256" key="1">
    <source>
        <dbReference type="SAM" id="MobiDB-lite"/>
    </source>
</evidence>
<feature type="region of interest" description="Disordered" evidence="1">
    <location>
        <begin position="93"/>
        <end position="125"/>
    </location>
</feature>
<evidence type="ECO:0000313" key="3">
    <source>
        <dbReference type="EMBL" id="KAK7059010.1"/>
    </source>
</evidence>